<dbReference type="STRING" id="52694.ACWI_26480"/>
<organism evidence="2 3">
    <name type="scientific">Acetobacterium wieringae</name>
    <dbReference type="NCBI Taxonomy" id="52694"/>
    <lineage>
        <taxon>Bacteria</taxon>
        <taxon>Bacillati</taxon>
        <taxon>Bacillota</taxon>
        <taxon>Clostridia</taxon>
        <taxon>Eubacteriales</taxon>
        <taxon>Eubacteriaceae</taxon>
        <taxon>Acetobacterium</taxon>
    </lineage>
</organism>
<dbReference type="Proteomes" id="UP000176244">
    <property type="component" value="Unassembled WGS sequence"/>
</dbReference>
<dbReference type="RefSeq" id="WP_070371910.1">
    <property type="nucleotide sequence ID" value="NZ_LKEU01000035.1"/>
</dbReference>
<evidence type="ECO:0000313" key="3">
    <source>
        <dbReference type="Proteomes" id="UP000176244"/>
    </source>
</evidence>
<evidence type="ECO:0000256" key="1">
    <source>
        <dbReference type="SAM" id="MobiDB-lite"/>
    </source>
</evidence>
<evidence type="ECO:0000313" key="2">
    <source>
        <dbReference type="EMBL" id="OFV70006.1"/>
    </source>
</evidence>
<dbReference type="EMBL" id="LKEU01000035">
    <property type="protein sequence ID" value="OFV70006.1"/>
    <property type="molecule type" value="Genomic_DNA"/>
</dbReference>
<feature type="compositionally biased region" description="Basic and acidic residues" evidence="1">
    <location>
        <begin position="23"/>
        <end position="33"/>
    </location>
</feature>
<accession>A0A1F2PH13</accession>
<protein>
    <submittedName>
        <fullName evidence="2">Uncharacterized protein</fullName>
    </submittedName>
</protein>
<dbReference type="InterPro" id="IPR035890">
    <property type="entry name" value="Anti-sigma-28_factor_FlgM_sf"/>
</dbReference>
<reference evidence="2 3" key="1">
    <citation type="submission" date="2015-09" db="EMBL/GenBank/DDBJ databases">
        <title>Genome sequence of Acetobacterium wieringae DSM 1911.</title>
        <authorList>
            <person name="Poehlein A."/>
            <person name="Bengelsdorf F.R."/>
            <person name="Schiel-Bengelsdorf B."/>
            <person name="Duerre P."/>
            <person name="Daniel R."/>
        </authorList>
    </citation>
    <scope>NUCLEOTIDE SEQUENCE [LARGE SCALE GENOMIC DNA]</scope>
    <source>
        <strain evidence="2 3">DSM 1911</strain>
    </source>
</reference>
<gene>
    <name evidence="2" type="ORF">ACWI_26480</name>
</gene>
<sequence>MKISLGNNPAVQAKIGQDTATESARRVNAENKKNPIAKTDSTDISNSRSASFEDSRVATAKSAILYDVTVKDSDRLGELKAAVQNGTYHVATSDLVDAILK</sequence>
<feature type="region of interest" description="Disordered" evidence="1">
    <location>
        <begin position="1"/>
        <end position="51"/>
    </location>
</feature>
<dbReference type="SUPFAM" id="SSF101498">
    <property type="entry name" value="Anti-sigma factor FlgM"/>
    <property type="match status" value="1"/>
</dbReference>
<name>A0A1F2PH13_9FIRM</name>
<feature type="compositionally biased region" description="Polar residues" evidence="1">
    <location>
        <begin position="1"/>
        <end position="10"/>
    </location>
</feature>
<dbReference type="AlphaFoldDB" id="A0A1F2PH13"/>
<comment type="caution">
    <text evidence="2">The sequence shown here is derived from an EMBL/GenBank/DDBJ whole genome shotgun (WGS) entry which is preliminary data.</text>
</comment>
<dbReference type="OrthoDB" id="1778762at2"/>
<proteinExistence type="predicted"/>